<feature type="domain" description="Aminoglycoside phosphotransferase" evidence="1">
    <location>
        <begin position="21"/>
        <end position="247"/>
    </location>
</feature>
<reference evidence="2" key="1">
    <citation type="journal article" date="2014" name="Int. J. Syst. Evol. Microbiol.">
        <title>Complete genome sequence of Corynebacterium casei LMG S-19264T (=DSM 44701T), isolated from a smear-ripened cheese.</title>
        <authorList>
            <consortium name="US DOE Joint Genome Institute (JGI-PGF)"/>
            <person name="Walter F."/>
            <person name="Albersmeier A."/>
            <person name="Kalinowski J."/>
            <person name="Ruckert C."/>
        </authorList>
    </citation>
    <scope>NUCLEOTIDE SEQUENCE</scope>
    <source>
        <strain evidence="2">KCTC 23224</strain>
    </source>
</reference>
<reference evidence="2" key="2">
    <citation type="submission" date="2020-09" db="EMBL/GenBank/DDBJ databases">
        <authorList>
            <person name="Sun Q."/>
            <person name="Kim S."/>
        </authorList>
    </citation>
    <scope>NUCLEOTIDE SEQUENCE</scope>
    <source>
        <strain evidence="2">KCTC 23224</strain>
    </source>
</reference>
<dbReference type="Gene3D" id="3.90.1200.10">
    <property type="match status" value="1"/>
</dbReference>
<dbReference type="SUPFAM" id="SSF56112">
    <property type="entry name" value="Protein kinase-like (PK-like)"/>
    <property type="match status" value="1"/>
</dbReference>
<comment type="caution">
    <text evidence="2">The sequence shown here is derived from an EMBL/GenBank/DDBJ whole genome shotgun (WGS) entry which is preliminary data.</text>
</comment>
<dbReference type="InterPro" id="IPR011009">
    <property type="entry name" value="Kinase-like_dom_sf"/>
</dbReference>
<organism evidence="2 3">
    <name type="scientific">Mongoliitalea lutea</name>
    <dbReference type="NCBI Taxonomy" id="849756"/>
    <lineage>
        <taxon>Bacteria</taxon>
        <taxon>Pseudomonadati</taxon>
        <taxon>Bacteroidota</taxon>
        <taxon>Cytophagia</taxon>
        <taxon>Cytophagales</taxon>
        <taxon>Cyclobacteriaceae</taxon>
        <taxon>Mongoliitalea</taxon>
    </lineage>
</organism>
<dbReference type="Pfam" id="PF01636">
    <property type="entry name" value="APH"/>
    <property type="match status" value="1"/>
</dbReference>
<dbReference type="EMBL" id="BMYF01000038">
    <property type="protein sequence ID" value="GHB53575.1"/>
    <property type="molecule type" value="Genomic_DNA"/>
</dbReference>
<dbReference type="InterPro" id="IPR050249">
    <property type="entry name" value="Pseudomonas-type_ThrB"/>
</dbReference>
<dbReference type="InterPro" id="IPR002575">
    <property type="entry name" value="Aminoglycoside_PTrfase"/>
</dbReference>
<dbReference type="PANTHER" id="PTHR21064:SF5">
    <property type="entry name" value="SLR1880 PROTEIN"/>
    <property type="match status" value="1"/>
</dbReference>
<accession>A0A8J3D1G4</accession>
<dbReference type="Proteomes" id="UP000642809">
    <property type="component" value="Unassembled WGS sequence"/>
</dbReference>
<keyword evidence="3" id="KW-1185">Reference proteome</keyword>
<name>A0A8J3D1G4_9BACT</name>
<dbReference type="PANTHER" id="PTHR21064">
    <property type="entry name" value="AMINOGLYCOSIDE PHOSPHOTRANSFERASE DOMAIN-CONTAINING PROTEIN-RELATED"/>
    <property type="match status" value="1"/>
</dbReference>
<evidence type="ECO:0000313" key="3">
    <source>
        <dbReference type="Proteomes" id="UP000642809"/>
    </source>
</evidence>
<evidence type="ECO:0000313" key="2">
    <source>
        <dbReference type="EMBL" id="GHB53575.1"/>
    </source>
</evidence>
<dbReference type="AlphaFoldDB" id="A0A8J3D1G4"/>
<protein>
    <submittedName>
        <fullName evidence="2">Aminoglycoside phosphotransferase</fullName>
    </submittedName>
</protein>
<evidence type="ECO:0000259" key="1">
    <source>
        <dbReference type="Pfam" id="PF01636"/>
    </source>
</evidence>
<sequence length="343" mass="38864">MQYFPWLKPIQAAYQRSFSSVKPLGSGHIHQTFKISAGTDLFVLQEFNVKVFEHPERISFNQQLVLKGLIGKNLPFALPLPIPNREGQLFTAVNDSIFRLSPYVAGVCLDEVEQIQEARLAAEAFAGFIVACSSIDATLLQDTIPGFNNLELRFQQLKDAYANTQREVVGELKGLVDFYLGQESLVREYTGWIQRLPLRVTHNDTKINNLIFSSDRQRVEAVIDLDTIMAGYAFYDFGDLVRTVACTQPESSTNWEKIGVDRVKFEALWKGFLKGGKGVLTAEEIASLPFGGKMMTCIMGFRFLADYLNGNSYYKIHYEEQNLDRAKNHMLLLQALEDLNFHP</sequence>
<gene>
    <name evidence="2" type="ORF">GCM10008106_37440</name>
</gene>
<proteinExistence type="predicted"/>
<dbReference type="RefSeq" id="WP_189586673.1">
    <property type="nucleotide sequence ID" value="NZ_BMYF01000038.1"/>
</dbReference>